<name>A0A6N3YXZ6_ALIFS</name>
<organism evidence="1 2">
    <name type="scientific">Aliivibrio fischeri</name>
    <name type="common">Vibrio fischeri</name>
    <dbReference type="NCBI Taxonomy" id="668"/>
    <lineage>
        <taxon>Bacteria</taxon>
        <taxon>Pseudomonadati</taxon>
        <taxon>Pseudomonadota</taxon>
        <taxon>Gammaproteobacteria</taxon>
        <taxon>Vibrionales</taxon>
        <taxon>Vibrionaceae</taxon>
        <taxon>Aliivibrio</taxon>
    </lineage>
</organism>
<dbReference type="Proteomes" id="UP000435323">
    <property type="component" value="Unassembled WGS sequence"/>
</dbReference>
<gene>
    <name evidence="1" type="ORF">GNP77_01745</name>
</gene>
<dbReference type="RefSeq" id="WP_155649590.1">
    <property type="nucleotide sequence ID" value="NZ_WOAZ01000004.1"/>
</dbReference>
<dbReference type="AlphaFoldDB" id="A0A6N3YXZ6"/>
<proteinExistence type="predicted"/>
<evidence type="ECO:0000313" key="2">
    <source>
        <dbReference type="Proteomes" id="UP000435323"/>
    </source>
</evidence>
<dbReference type="EMBL" id="WOBO01000004">
    <property type="protein sequence ID" value="MUK44091.1"/>
    <property type="molecule type" value="Genomic_DNA"/>
</dbReference>
<accession>A0A6N3YXZ6</accession>
<comment type="caution">
    <text evidence="1">The sequence shown here is derived from an EMBL/GenBank/DDBJ whole genome shotgun (WGS) entry which is preliminary data.</text>
</comment>
<evidence type="ECO:0000313" key="1">
    <source>
        <dbReference type="EMBL" id="MUK44091.1"/>
    </source>
</evidence>
<protein>
    <submittedName>
        <fullName evidence="1">Uncharacterized protein</fullName>
    </submittedName>
</protein>
<reference evidence="1 2" key="1">
    <citation type="submission" date="2019-11" db="EMBL/GenBank/DDBJ databases">
        <title>Using colonization assays and comparative genomics to discover symbiosis behaviors and factors in Vibrio fischeri.</title>
        <authorList>
            <person name="Bongrand C."/>
            <person name="Moriano-Gutierrez S."/>
            <person name="Arevalo P."/>
            <person name="Mcfall-Ngai M."/>
            <person name="Visick K."/>
            <person name="Polz M.F."/>
            <person name="Ruby E.G."/>
        </authorList>
    </citation>
    <scope>NUCLEOTIDE SEQUENCE [LARGE SCALE GENOMIC DNA]</scope>
    <source>
        <strain evidence="2">emors.3.2</strain>
    </source>
</reference>
<sequence length="61" mass="7139">MKSKDVKRKISSIELVLEFLEKDLRLLKKIDSKEMNILVLESVLVQSLSRINRLKSNKIVK</sequence>